<dbReference type="AlphaFoldDB" id="A0AAD9RIF2"/>
<gene>
    <name evidence="1" type="ORF">KPH14_012473</name>
</gene>
<reference evidence="1" key="1">
    <citation type="submission" date="2021-08" db="EMBL/GenBank/DDBJ databases">
        <authorList>
            <person name="Misof B."/>
            <person name="Oliver O."/>
            <person name="Podsiadlowski L."/>
            <person name="Donath A."/>
            <person name="Peters R."/>
            <person name="Mayer C."/>
            <person name="Rust J."/>
            <person name="Gunkel S."/>
            <person name="Lesny P."/>
            <person name="Martin S."/>
            <person name="Oeyen J.P."/>
            <person name="Petersen M."/>
            <person name="Panagiotis P."/>
            <person name="Wilbrandt J."/>
            <person name="Tanja T."/>
        </authorList>
    </citation>
    <scope>NUCLEOTIDE SEQUENCE</scope>
    <source>
        <strain evidence="1">GBR_01_08_01A</strain>
        <tissue evidence="1">Thorax + abdomen</tissue>
    </source>
</reference>
<evidence type="ECO:0000313" key="1">
    <source>
        <dbReference type="EMBL" id="KAK2580213.1"/>
    </source>
</evidence>
<protein>
    <submittedName>
        <fullName evidence="1">Uncharacterized protein</fullName>
    </submittedName>
</protein>
<sequence>MDDLEEQCEDALFQVCDARERYPMLCAEELEKCIKLTNEIHTIKVVSKTKEFKDLPPLNEEQSIILNNASKKQNVSYEHQDMQLKKMLDKINNLNMIIEQIEKEKFCEINKLFHT</sequence>
<evidence type="ECO:0000313" key="2">
    <source>
        <dbReference type="Proteomes" id="UP001258017"/>
    </source>
</evidence>
<dbReference type="Proteomes" id="UP001258017">
    <property type="component" value="Unassembled WGS sequence"/>
</dbReference>
<name>A0AAD9RIF2_9HYME</name>
<dbReference type="EMBL" id="JAIFRP010000062">
    <property type="protein sequence ID" value="KAK2580213.1"/>
    <property type="molecule type" value="Genomic_DNA"/>
</dbReference>
<keyword evidence="2" id="KW-1185">Reference proteome</keyword>
<accession>A0AAD9RIF2</accession>
<reference evidence="1" key="2">
    <citation type="journal article" date="2023" name="Commun. Biol.">
        <title>Intrasexual cuticular hydrocarbon dimorphism in a wasp sheds light on hydrocarbon biosynthesis genes in Hymenoptera.</title>
        <authorList>
            <person name="Moris V.C."/>
            <person name="Podsiadlowski L."/>
            <person name="Martin S."/>
            <person name="Oeyen J.P."/>
            <person name="Donath A."/>
            <person name="Petersen M."/>
            <person name="Wilbrandt J."/>
            <person name="Misof B."/>
            <person name="Liedtke D."/>
            <person name="Thamm M."/>
            <person name="Scheiner R."/>
            <person name="Schmitt T."/>
            <person name="Niehuis O."/>
        </authorList>
    </citation>
    <scope>NUCLEOTIDE SEQUENCE</scope>
    <source>
        <strain evidence="1">GBR_01_08_01A</strain>
    </source>
</reference>
<proteinExistence type="predicted"/>
<organism evidence="1 2">
    <name type="scientific">Odynerus spinipes</name>
    <dbReference type="NCBI Taxonomy" id="1348599"/>
    <lineage>
        <taxon>Eukaryota</taxon>
        <taxon>Metazoa</taxon>
        <taxon>Ecdysozoa</taxon>
        <taxon>Arthropoda</taxon>
        <taxon>Hexapoda</taxon>
        <taxon>Insecta</taxon>
        <taxon>Pterygota</taxon>
        <taxon>Neoptera</taxon>
        <taxon>Endopterygota</taxon>
        <taxon>Hymenoptera</taxon>
        <taxon>Apocrita</taxon>
        <taxon>Aculeata</taxon>
        <taxon>Vespoidea</taxon>
        <taxon>Vespidae</taxon>
        <taxon>Eumeninae</taxon>
        <taxon>Odynerus</taxon>
    </lineage>
</organism>
<comment type="caution">
    <text evidence="1">The sequence shown here is derived from an EMBL/GenBank/DDBJ whole genome shotgun (WGS) entry which is preliminary data.</text>
</comment>